<proteinExistence type="predicted"/>
<gene>
    <name evidence="2" type="ORF">RCOM_1703950</name>
</gene>
<dbReference type="InParanoid" id="B9RWW6"/>
<evidence type="ECO:0000313" key="3">
    <source>
        <dbReference type="Proteomes" id="UP000008311"/>
    </source>
</evidence>
<reference evidence="3" key="1">
    <citation type="journal article" date="2010" name="Nat. Biotechnol.">
        <title>Draft genome sequence of the oilseed species Ricinus communis.</title>
        <authorList>
            <person name="Chan A.P."/>
            <person name="Crabtree J."/>
            <person name="Zhao Q."/>
            <person name="Lorenzi H."/>
            <person name="Orvis J."/>
            <person name="Puiu D."/>
            <person name="Melake-Berhan A."/>
            <person name="Jones K.M."/>
            <person name="Redman J."/>
            <person name="Chen G."/>
            <person name="Cahoon E.B."/>
            <person name="Gedil M."/>
            <person name="Stanke M."/>
            <person name="Haas B.J."/>
            <person name="Wortman J.R."/>
            <person name="Fraser-Liggett C.M."/>
            <person name="Ravel J."/>
            <person name="Rabinowicz P.D."/>
        </authorList>
    </citation>
    <scope>NUCLEOTIDE SEQUENCE [LARGE SCALE GENOMIC DNA]</scope>
    <source>
        <strain evidence="3">cv. Hale</strain>
    </source>
</reference>
<accession>B9RWW6</accession>
<evidence type="ECO:0000256" key="1">
    <source>
        <dbReference type="SAM" id="MobiDB-lite"/>
    </source>
</evidence>
<dbReference type="AlphaFoldDB" id="B9RWW6"/>
<dbReference type="Proteomes" id="UP000008311">
    <property type="component" value="Unassembled WGS sequence"/>
</dbReference>
<keyword evidence="3" id="KW-1185">Reference proteome</keyword>
<feature type="region of interest" description="Disordered" evidence="1">
    <location>
        <begin position="1"/>
        <end position="90"/>
    </location>
</feature>
<protein>
    <submittedName>
        <fullName evidence="2">Uncharacterized protein</fullName>
    </submittedName>
</protein>
<feature type="compositionally biased region" description="Basic and acidic residues" evidence="1">
    <location>
        <begin position="1"/>
        <end position="10"/>
    </location>
</feature>
<name>B9RWW6_RICCO</name>
<organism evidence="2 3">
    <name type="scientific">Ricinus communis</name>
    <name type="common">Castor bean</name>
    <dbReference type="NCBI Taxonomy" id="3988"/>
    <lineage>
        <taxon>Eukaryota</taxon>
        <taxon>Viridiplantae</taxon>
        <taxon>Streptophyta</taxon>
        <taxon>Embryophyta</taxon>
        <taxon>Tracheophyta</taxon>
        <taxon>Spermatophyta</taxon>
        <taxon>Magnoliopsida</taxon>
        <taxon>eudicotyledons</taxon>
        <taxon>Gunneridae</taxon>
        <taxon>Pentapetalae</taxon>
        <taxon>rosids</taxon>
        <taxon>fabids</taxon>
        <taxon>Malpighiales</taxon>
        <taxon>Euphorbiaceae</taxon>
        <taxon>Acalyphoideae</taxon>
        <taxon>Acalypheae</taxon>
        <taxon>Ricinus</taxon>
    </lineage>
</organism>
<dbReference type="EMBL" id="EQ973825">
    <property type="protein sequence ID" value="EEF44121.1"/>
    <property type="molecule type" value="Genomic_DNA"/>
</dbReference>
<evidence type="ECO:0000313" key="2">
    <source>
        <dbReference type="EMBL" id="EEF44121.1"/>
    </source>
</evidence>
<feature type="compositionally biased region" description="Polar residues" evidence="1">
    <location>
        <begin position="17"/>
        <end position="33"/>
    </location>
</feature>
<sequence length="90" mass="9890">MSKEDARQQMRDCTPVARSQSSCEVAGHSTQAISELVGKSRVQQTRGKRMMPLASRSSSASRGPHAKSRSSHQLAKNSTRRLDTTAMMSR</sequence>